<organism evidence="1">
    <name type="scientific">marine sediment metagenome</name>
    <dbReference type="NCBI Taxonomy" id="412755"/>
    <lineage>
        <taxon>unclassified sequences</taxon>
        <taxon>metagenomes</taxon>
        <taxon>ecological metagenomes</taxon>
    </lineage>
</organism>
<dbReference type="AlphaFoldDB" id="A0A0F9EFV3"/>
<feature type="non-terminal residue" evidence="1">
    <location>
        <position position="46"/>
    </location>
</feature>
<reference evidence="1" key="1">
    <citation type="journal article" date="2015" name="Nature">
        <title>Complex archaea that bridge the gap between prokaryotes and eukaryotes.</title>
        <authorList>
            <person name="Spang A."/>
            <person name="Saw J.H."/>
            <person name="Jorgensen S.L."/>
            <person name="Zaremba-Niedzwiedzka K."/>
            <person name="Martijn J."/>
            <person name="Lind A.E."/>
            <person name="van Eijk R."/>
            <person name="Schleper C."/>
            <person name="Guy L."/>
            <person name="Ettema T.J."/>
        </authorList>
    </citation>
    <scope>NUCLEOTIDE SEQUENCE</scope>
</reference>
<comment type="caution">
    <text evidence="1">The sequence shown here is derived from an EMBL/GenBank/DDBJ whole genome shotgun (WGS) entry which is preliminary data.</text>
</comment>
<gene>
    <name evidence="1" type="ORF">LCGC14_2431080</name>
</gene>
<dbReference type="EMBL" id="LAZR01037180">
    <property type="protein sequence ID" value="KKL22873.1"/>
    <property type="molecule type" value="Genomic_DNA"/>
</dbReference>
<protein>
    <submittedName>
        <fullName evidence="1">Uncharacterized protein</fullName>
    </submittedName>
</protein>
<name>A0A0F9EFV3_9ZZZZ</name>
<accession>A0A0F9EFV3</accession>
<evidence type="ECO:0000313" key="1">
    <source>
        <dbReference type="EMBL" id="KKL22873.1"/>
    </source>
</evidence>
<proteinExistence type="predicted"/>
<sequence length="46" mass="5252">MNKIPEHNCPETGIPAWCYHITCETRVCADSIRQHYEFELATSNAA</sequence>